<evidence type="ECO:0000256" key="5">
    <source>
        <dbReference type="PROSITE-ProRule" id="PRU00176"/>
    </source>
</evidence>
<dbReference type="InterPro" id="IPR035979">
    <property type="entry name" value="RBD_domain_sf"/>
</dbReference>
<keyword evidence="2" id="KW-0479">Metal-binding</keyword>
<keyword evidence="3" id="KW-0378">Hydrolase</keyword>
<accession>A0A5N6PJX9</accession>
<dbReference type="Pfam" id="PF13966">
    <property type="entry name" value="zf-RVT"/>
    <property type="match status" value="1"/>
</dbReference>
<protein>
    <recommendedName>
        <fullName evidence="7">RRM domain-containing protein</fullName>
    </recommendedName>
</protein>
<evidence type="ECO:0000313" key="9">
    <source>
        <dbReference type="Proteomes" id="UP000326396"/>
    </source>
</evidence>
<dbReference type="SUPFAM" id="SSF56219">
    <property type="entry name" value="DNase I-like"/>
    <property type="match status" value="1"/>
</dbReference>
<dbReference type="PANTHER" id="PTHR22748">
    <property type="entry name" value="AP ENDONUCLEASE"/>
    <property type="match status" value="1"/>
</dbReference>
<dbReference type="CDD" id="cd00590">
    <property type="entry name" value="RRM_SF"/>
    <property type="match status" value="1"/>
</dbReference>
<evidence type="ECO:0000256" key="6">
    <source>
        <dbReference type="SAM" id="MobiDB-lite"/>
    </source>
</evidence>
<evidence type="ECO:0000256" key="2">
    <source>
        <dbReference type="ARBA" id="ARBA00022723"/>
    </source>
</evidence>
<proteinExistence type="predicted"/>
<dbReference type="OrthoDB" id="1937542at2759"/>
<dbReference type="GO" id="GO:0003723">
    <property type="term" value="F:RNA binding"/>
    <property type="evidence" value="ECO:0007669"/>
    <property type="project" value="UniProtKB-UniRule"/>
</dbReference>
<comment type="caution">
    <text evidence="8">The sequence shown here is derived from an EMBL/GenBank/DDBJ whole genome shotgun (WGS) entry which is preliminary data.</text>
</comment>
<dbReference type="InterPro" id="IPR026960">
    <property type="entry name" value="RVT-Znf"/>
</dbReference>
<evidence type="ECO:0000256" key="4">
    <source>
        <dbReference type="ARBA" id="ARBA00022842"/>
    </source>
</evidence>
<name>A0A5N6PJX9_9ASTR</name>
<feature type="compositionally biased region" description="Basic residues" evidence="6">
    <location>
        <begin position="544"/>
        <end position="556"/>
    </location>
</feature>
<dbReference type="GO" id="GO:0003906">
    <property type="term" value="F:DNA-(apurinic or apyrimidinic site) endonuclease activity"/>
    <property type="evidence" value="ECO:0007669"/>
    <property type="project" value="TreeGrafter"/>
</dbReference>
<dbReference type="InterPro" id="IPR012677">
    <property type="entry name" value="Nucleotide-bd_a/b_plait_sf"/>
</dbReference>
<reference evidence="8 9" key="1">
    <citation type="submission" date="2019-05" db="EMBL/GenBank/DDBJ databases">
        <title>Mikania micrantha, genome provides insights into the molecular mechanism of rapid growth.</title>
        <authorList>
            <person name="Liu B."/>
        </authorList>
    </citation>
    <scope>NUCLEOTIDE SEQUENCE [LARGE SCALE GENOMIC DNA]</scope>
    <source>
        <strain evidence="8">NLD-2019</strain>
        <tissue evidence="8">Leaf</tissue>
    </source>
</reference>
<dbReference type="Pfam" id="PF00076">
    <property type="entry name" value="RRM_1"/>
    <property type="match status" value="1"/>
</dbReference>
<keyword evidence="4" id="KW-0460">Magnesium</keyword>
<dbReference type="PANTHER" id="PTHR22748:SF11">
    <property type="entry name" value="OS07G0184032 PROTEIN"/>
    <property type="match status" value="1"/>
</dbReference>
<evidence type="ECO:0000256" key="3">
    <source>
        <dbReference type="ARBA" id="ARBA00022801"/>
    </source>
</evidence>
<gene>
    <name evidence="8" type="ORF">E3N88_09755</name>
</gene>
<dbReference type="InterPro" id="IPR004808">
    <property type="entry name" value="AP_endonuc_1"/>
</dbReference>
<keyword evidence="5" id="KW-0694">RNA-binding</keyword>
<evidence type="ECO:0000256" key="1">
    <source>
        <dbReference type="ARBA" id="ARBA00001946"/>
    </source>
</evidence>
<dbReference type="Proteomes" id="UP000326396">
    <property type="component" value="Linkage Group LG12"/>
</dbReference>
<dbReference type="EMBL" id="SZYD01000004">
    <property type="protein sequence ID" value="KAD6455049.1"/>
    <property type="molecule type" value="Genomic_DNA"/>
</dbReference>
<dbReference type="GO" id="GO:0008081">
    <property type="term" value="F:phosphoric diester hydrolase activity"/>
    <property type="evidence" value="ECO:0007669"/>
    <property type="project" value="TreeGrafter"/>
</dbReference>
<dbReference type="GO" id="GO:0005634">
    <property type="term" value="C:nucleus"/>
    <property type="evidence" value="ECO:0007669"/>
    <property type="project" value="TreeGrafter"/>
</dbReference>
<dbReference type="Gene3D" id="3.30.70.330">
    <property type="match status" value="1"/>
</dbReference>
<dbReference type="PROSITE" id="PS50102">
    <property type="entry name" value="RRM"/>
    <property type="match status" value="1"/>
</dbReference>
<sequence>MVWRQARHGEGRRVRTYYKDDEGWCEVKRRCKGQSQGKVFHKEMVEKEKVISFFLQNLPEEISEKELWWECKCYGQVVDAYIARKRDAQGGRFGFVRFIKVLDAEKMTKALNNLRMGSMKISARVAMYDKGGRKIKAETRKGLASINQFGDGGCMDQRHTEVWNCHGEKRGKTYKDVVTGRVYEKSTSCVKIYKDVDAFKRWRRFSIIGEVVDVNVLSNLKGILKGMNVVNVDLRYVGGLKVLITFNSTMEAKVFTFEKKLQWSQSFRYVEVWEGQHVEYRLAWIRIQGVPIQLWDAKVFDEIGGKVGRVVQGSTGSLDDGNLAYEIVGVLVKNYNKVQTKVKVCWNNVEFETWVEESGKIWVPKFLEPEDSRGLNMAEDDLMEVRLDQRRSPENSPAKDGCPGLVVEDEPLCGKEKSGGEEAVLKHCMGNMTERNLSTSTLHGSGEYGDQSALEGEQYINHTANNINWNVGPTHCIINEENLVINDGPAAESGVGRKRKSKEKKSRIKKLLKPTAHIRKLKIPDLNLEIPDDCRHNNIRSVVRGKKKNQKKKGRKRVEVVRDTFEDEGQEDQEQVHDSDWLEGGEATEFGSVVEREQQRSEQIDGVELDRIIEVGACSFRMKILSLNIRGVRGEKKAKWVRDLKKEKEVSFVAIQETMKMELSESQVGRLWDNSAMEFCMMESNGRSGGIVSIWDPGMFKSHIMIKSQNFVLVSGFINGMEEEMFIVNVYAPNDPSRRKELWGVLLELKKLILGFISAAGLKEYRMGGYKFTYMSEDGGKLSKIDRALVCTEVINKWPDATLSSLERGWSDHRPLILSFTEEKYRETMVDRPKLGKSGFKELDVDQWKWEWVRDPMSQEEWGEVGSIMRTLSEVVVEDKEDKWFWQNEFGTSFSVKAVRREIEENTYQLQSGRLFFWNNWVLKKVNVFVWRACMNRIPTKDALLCRGMEVGSSMCLSCGMVDESVDHLLVTCVVARAIWWQICRWLKIPCPTTFESVEGLLDHVDTSGREKKMKKVMNLIFQTTLWRIWQTRNEKIFKGVNKSWFSVIDEVKELSFLWLRNRSGFSTAGWKNWSSFIL</sequence>
<comment type="cofactor">
    <cofactor evidence="1">
        <name>Mg(2+)</name>
        <dbReference type="ChEBI" id="CHEBI:18420"/>
    </cofactor>
</comment>
<evidence type="ECO:0000313" key="8">
    <source>
        <dbReference type="EMBL" id="KAD6455049.1"/>
    </source>
</evidence>
<evidence type="ECO:0000259" key="7">
    <source>
        <dbReference type="PROSITE" id="PS50102"/>
    </source>
</evidence>
<dbReference type="InterPro" id="IPR000504">
    <property type="entry name" value="RRM_dom"/>
</dbReference>
<dbReference type="GO" id="GO:0006284">
    <property type="term" value="P:base-excision repair"/>
    <property type="evidence" value="ECO:0007669"/>
    <property type="project" value="TreeGrafter"/>
</dbReference>
<keyword evidence="9" id="KW-1185">Reference proteome</keyword>
<dbReference type="InterPro" id="IPR036691">
    <property type="entry name" value="Endo/exonu/phosph_ase_sf"/>
</dbReference>
<feature type="region of interest" description="Disordered" evidence="6">
    <location>
        <begin position="544"/>
        <end position="581"/>
    </location>
</feature>
<dbReference type="SUPFAM" id="SSF54928">
    <property type="entry name" value="RNA-binding domain, RBD"/>
    <property type="match status" value="1"/>
</dbReference>
<dbReference type="GO" id="GO:0008311">
    <property type="term" value="F:double-stranded DNA 3'-5' DNA exonuclease activity"/>
    <property type="evidence" value="ECO:0007669"/>
    <property type="project" value="TreeGrafter"/>
</dbReference>
<dbReference type="SMART" id="SM00360">
    <property type="entry name" value="RRM"/>
    <property type="match status" value="1"/>
</dbReference>
<organism evidence="8 9">
    <name type="scientific">Mikania micrantha</name>
    <name type="common">bitter vine</name>
    <dbReference type="NCBI Taxonomy" id="192012"/>
    <lineage>
        <taxon>Eukaryota</taxon>
        <taxon>Viridiplantae</taxon>
        <taxon>Streptophyta</taxon>
        <taxon>Embryophyta</taxon>
        <taxon>Tracheophyta</taxon>
        <taxon>Spermatophyta</taxon>
        <taxon>Magnoliopsida</taxon>
        <taxon>eudicotyledons</taxon>
        <taxon>Gunneridae</taxon>
        <taxon>Pentapetalae</taxon>
        <taxon>asterids</taxon>
        <taxon>campanulids</taxon>
        <taxon>Asterales</taxon>
        <taxon>Asteraceae</taxon>
        <taxon>Asteroideae</taxon>
        <taxon>Heliantheae alliance</taxon>
        <taxon>Eupatorieae</taxon>
        <taxon>Mikania</taxon>
    </lineage>
</organism>
<feature type="domain" description="RRM" evidence="7">
    <location>
        <begin position="51"/>
        <end position="142"/>
    </location>
</feature>
<dbReference type="GO" id="GO:0046872">
    <property type="term" value="F:metal ion binding"/>
    <property type="evidence" value="ECO:0007669"/>
    <property type="project" value="UniProtKB-KW"/>
</dbReference>
<dbReference type="Gene3D" id="3.60.10.10">
    <property type="entry name" value="Endonuclease/exonuclease/phosphatase"/>
    <property type="match status" value="1"/>
</dbReference>
<dbReference type="AlphaFoldDB" id="A0A5N6PJX9"/>